<sequence length="88" mass="10268">MGPFLKLASVRIHQQKTEQYQFPTFCYLQSFFSFREVPQLVGDHQLLFLVKILLTLHQVQESFNSKLSTTRVIQIPIVSHSASFFDVH</sequence>
<proteinExistence type="predicted"/>
<accession>A0ACB9Q2S8</accession>
<protein>
    <submittedName>
        <fullName evidence="1">Uncharacterized protein</fullName>
    </submittedName>
</protein>
<comment type="caution">
    <text evidence="1">The sequence shown here is derived from an EMBL/GenBank/DDBJ whole genome shotgun (WGS) entry which is preliminary data.</text>
</comment>
<name>A0ACB9Q2S8_BAUVA</name>
<keyword evidence="2" id="KW-1185">Reference proteome</keyword>
<reference evidence="1 2" key="1">
    <citation type="journal article" date="2022" name="DNA Res.">
        <title>Chromosomal-level genome assembly of the orchid tree Bauhinia variegata (Leguminosae; Cercidoideae) supports the allotetraploid origin hypothesis of Bauhinia.</title>
        <authorList>
            <person name="Zhong Y."/>
            <person name="Chen Y."/>
            <person name="Zheng D."/>
            <person name="Pang J."/>
            <person name="Liu Y."/>
            <person name="Luo S."/>
            <person name="Meng S."/>
            <person name="Qian L."/>
            <person name="Wei D."/>
            <person name="Dai S."/>
            <person name="Zhou R."/>
        </authorList>
    </citation>
    <scope>NUCLEOTIDE SEQUENCE [LARGE SCALE GENOMIC DNA]</scope>
    <source>
        <strain evidence="1">BV-YZ2020</strain>
    </source>
</reference>
<evidence type="ECO:0000313" key="2">
    <source>
        <dbReference type="Proteomes" id="UP000828941"/>
    </source>
</evidence>
<dbReference type="EMBL" id="CM039427">
    <property type="protein sequence ID" value="KAI4355038.1"/>
    <property type="molecule type" value="Genomic_DNA"/>
</dbReference>
<evidence type="ECO:0000313" key="1">
    <source>
        <dbReference type="EMBL" id="KAI4355038.1"/>
    </source>
</evidence>
<gene>
    <name evidence="1" type="ORF">L6164_003856</name>
</gene>
<organism evidence="1 2">
    <name type="scientific">Bauhinia variegata</name>
    <name type="common">Purple orchid tree</name>
    <name type="synonym">Phanera variegata</name>
    <dbReference type="NCBI Taxonomy" id="167791"/>
    <lineage>
        <taxon>Eukaryota</taxon>
        <taxon>Viridiplantae</taxon>
        <taxon>Streptophyta</taxon>
        <taxon>Embryophyta</taxon>
        <taxon>Tracheophyta</taxon>
        <taxon>Spermatophyta</taxon>
        <taxon>Magnoliopsida</taxon>
        <taxon>eudicotyledons</taxon>
        <taxon>Gunneridae</taxon>
        <taxon>Pentapetalae</taxon>
        <taxon>rosids</taxon>
        <taxon>fabids</taxon>
        <taxon>Fabales</taxon>
        <taxon>Fabaceae</taxon>
        <taxon>Cercidoideae</taxon>
        <taxon>Cercideae</taxon>
        <taxon>Bauhiniinae</taxon>
        <taxon>Bauhinia</taxon>
    </lineage>
</organism>
<dbReference type="Proteomes" id="UP000828941">
    <property type="component" value="Chromosome 2"/>
</dbReference>